<gene>
    <name evidence="1" type="ORF">GCM10007971_36220</name>
</gene>
<proteinExistence type="predicted"/>
<sequence length="138" mass="15823">MEEKSGKEKRLDQLHEEIKQLNPEILPDLNKMIRLYSQAQLIIGHLDADALYTAGAVYAERKKVYAETIASSTGTVAEKESSAELATYDLRIAEAAAKSESRKWQNLFKSYDNLIIALRRDERTAFEELQKVNDLYER</sequence>
<dbReference type="RefSeq" id="WP_194461821.1">
    <property type="nucleotide sequence ID" value="NZ_BMOS01000045.1"/>
</dbReference>
<protein>
    <submittedName>
        <fullName evidence="1">Uncharacterized protein</fullName>
    </submittedName>
</protein>
<organism evidence="1 2">
    <name type="scientific">Oceanobacillus indicireducens</name>
    <dbReference type="NCBI Taxonomy" id="1004261"/>
    <lineage>
        <taxon>Bacteria</taxon>
        <taxon>Bacillati</taxon>
        <taxon>Bacillota</taxon>
        <taxon>Bacilli</taxon>
        <taxon>Bacillales</taxon>
        <taxon>Bacillaceae</taxon>
        <taxon>Oceanobacillus</taxon>
    </lineage>
</organism>
<evidence type="ECO:0000313" key="2">
    <source>
        <dbReference type="Proteomes" id="UP000624041"/>
    </source>
</evidence>
<reference evidence="1" key="2">
    <citation type="submission" date="2020-09" db="EMBL/GenBank/DDBJ databases">
        <authorList>
            <person name="Sun Q."/>
            <person name="Ohkuma M."/>
        </authorList>
    </citation>
    <scope>NUCLEOTIDE SEQUENCE</scope>
    <source>
        <strain evidence="1">JCM 17251</strain>
    </source>
</reference>
<keyword evidence="2" id="KW-1185">Reference proteome</keyword>
<reference evidence="1" key="1">
    <citation type="journal article" date="2014" name="Int. J. Syst. Evol. Microbiol.">
        <title>Complete genome sequence of Corynebacterium casei LMG S-19264T (=DSM 44701T), isolated from a smear-ripened cheese.</title>
        <authorList>
            <consortium name="US DOE Joint Genome Institute (JGI-PGF)"/>
            <person name="Walter F."/>
            <person name="Albersmeier A."/>
            <person name="Kalinowski J."/>
            <person name="Ruckert C."/>
        </authorList>
    </citation>
    <scope>NUCLEOTIDE SEQUENCE</scope>
    <source>
        <strain evidence="1">JCM 17251</strain>
    </source>
</reference>
<name>A0A918D537_9BACI</name>
<dbReference type="AlphaFoldDB" id="A0A918D537"/>
<dbReference type="Proteomes" id="UP000624041">
    <property type="component" value="Unassembled WGS sequence"/>
</dbReference>
<comment type="caution">
    <text evidence="1">The sequence shown here is derived from an EMBL/GenBank/DDBJ whole genome shotgun (WGS) entry which is preliminary data.</text>
</comment>
<dbReference type="EMBL" id="BMOS01000045">
    <property type="protein sequence ID" value="GGN66362.1"/>
    <property type="molecule type" value="Genomic_DNA"/>
</dbReference>
<evidence type="ECO:0000313" key="1">
    <source>
        <dbReference type="EMBL" id="GGN66362.1"/>
    </source>
</evidence>
<accession>A0A918D537</accession>